<dbReference type="NCBIfam" id="TIGR00473">
    <property type="entry name" value="pssA"/>
    <property type="match status" value="1"/>
</dbReference>
<evidence type="ECO:0000256" key="11">
    <source>
        <dbReference type="ARBA" id="ARBA00023136"/>
    </source>
</evidence>
<comment type="subcellular location">
    <subcellularLocation>
        <location evidence="2">Endomembrane system</location>
        <topology evidence="2">Multi-pass membrane protein</topology>
    </subcellularLocation>
</comment>
<keyword evidence="11 16" id="KW-0472">Membrane</keyword>
<evidence type="ECO:0000256" key="14">
    <source>
        <dbReference type="ARBA" id="ARBA00032361"/>
    </source>
</evidence>
<dbReference type="RefSeq" id="WP_097017675.1">
    <property type="nucleotide sequence ID" value="NZ_OBDZ01000010.1"/>
</dbReference>
<evidence type="ECO:0000256" key="1">
    <source>
        <dbReference type="ARBA" id="ARBA00000287"/>
    </source>
</evidence>
<dbReference type="PROSITE" id="PS00379">
    <property type="entry name" value="CDP_ALCOHOL_P_TRANSF"/>
    <property type="match status" value="1"/>
</dbReference>
<gene>
    <name evidence="17" type="ORF">SAMN06265827_110121</name>
</gene>
<dbReference type="GO" id="GO:0008654">
    <property type="term" value="P:phospholipid biosynthetic process"/>
    <property type="evidence" value="ECO:0007669"/>
    <property type="project" value="UniProtKB-KW"/>
</dbReference>
<dbReference type="InterPro" id="IPR000462">
    <property type="entry name" value="CDP-OH_P_trans"/>
</dbReference>
<evidence type="ECO:0000256" key="2">
    <source>
        <dbReference type="ARBA" id="ARBA00004127"/>
    </source>
</evidence>
<feature type="transmembrane region" description="Helical" evidence="16">
    <location>
        <begin position="194"/>
        <end position="219"/>
    </location>
</feature>
<keyword evidence="10" id="KW-0443">Lipid metabolism</keyword>
<dbReference type="GO" id="GO:0012505">
    <property type="term" value="C:endomembrane system"/>
    <property type="evidence" value="ECO:0007669"/>
    <property type="project" value="UniProtKB-SubCell"/>
</dbReference>
<name>A0A285GUZ2_9FIRM</name>
<protein>
    <recommendedName>
        <fullName evidence="5">CDP-diacylglycerol--serine O-phosphatidyltransferase</fullName>
        <ecNumber evidence="4">2.7.8.8</ecNumber>
    </recommendedName>
    <alternativeName>
        <fullName evidence="14">Phosphatidylserine synthase</fullName>
    </alternativeName>
</protein>
<keyword evidence="7 15" id="KW-0808">Transferase</keyword>
<dbReference type="EC" id="2.7.8.8" evidence="4"/>
<dbReference type="GO" id="GO:0003882">
    <property type="term" value="F:CDP-diacylglycerol-serine O-phosphatidyltransferase activity"/>
    <property type="evidence" value="ECO:0007669"/>
    <property type="project" value="UniProtKB-EC"/>
</dbReference>
<dbReference type="InterPro" id="IPR050324">
    <property type="entry name" value="CDP-alcohol_PTase-I"/>
</dbReference>
<dbReference type="OrthoDB" id="9777147at2"/>
<sequence length="237" mass="26249">MNRIEKRFVIPNIITGANMLLGFLSIIMSFQGDLLKASWLIVMAMVADGLDGKTARALDGFSEFGKEFDSFCDAVSFGMAPAILIYSILMEQVALKELIIPLSFLYLLCGVLRLVKFNIITEASKDKADFIGMPIPTAAGLVASYNIFSNAVWGELVQINLFLILAFFVSILMVSAITFKSISKTFRVLGSKGLLALLILVAVFAKYLLFPFGLSYFLVNSFNFIKEKRFISKEEVS</sequence>
<keyword evidence="6" id="KW-0444">Lipid biosynthesis</keyword>
<evidence type="ECO:0000256" key="12">
    <source>
        <dbReference type="ARBA" id="ARBA00023209"/>
    </source>
</evidence>
<dbReference type="PANTHER" id="PTHR14269">
    <property type="entry name" value="CDP-DIACYLGLYCEROL--GLYCEROL-3-PHOSPHATE 3-PHOSPHATIDYLTRANSFERASE-RELATED"/>
    <property type="match status" value="1"/>
</dbReference>
<comment type="catalytic activity">
    <reaction evidence="1">
        <text>a CDP-1,2-diacyl-sn-glycerol + L-serine = a 1,2-diacyl-sn-glycero-3-phospho-L-serine + CMP + H(+)</text>
        <dbReference type="Rhea" id="RHEA:16913"/>
        <dbReference type="ChEBI" id="CHEBI:15378"/>
        <dbReference type="ChEBI" id="CHEBI:33384"/>
        <dbReference type="ChEBI" id="CHEBI:57262"/>
        <dbReference type="ChEBI" id="CHEBI:58332"/>
        <dbReference type="ChEBI" id="CHEBI:60377"/>
        <dbReference type="EC" id="2.7.8.8"/>
    </reaction>
</comment>
<feature type="transmembrane region" description="Helical" evidence="16">
    <location>
        <begin position="127"/>
        <end position="147"/>
    </location>
</feature>
<dbReference type="GO" id="GO:0016020">
    <property type="term" value="C:membrane"/>
    <property type="evidence" value="ECO:0007669"/>
    <property type="project" value="InterPro"/>
</dbReference>
<dbReference type="EMBL" id="OBDZ01000010">
    <property type="protein sequence ID" value="SNY27104.1"/>
    <property type="molecule type" value="Genomic_DNA"/>
</dbReference>
<keyword evidence="13" id="KW-1208">Phospholipid metabolism</keyword>
<dbReference type="Proteomes" id="UP000219573">
    <property type="component" value="Unassembled WGS sequence"/>
</dbReference>
<feature type="transmembrane region" description="Helical" evidence="16">
    <location>
        <begin position="95"/>
        <end position="115"/>
    </location>
</feature>
<evidence type="ECO:0000256" key="13">
    <source>
        <dbReference type="ARBA" id="ARBA00023264"/>
    </source>
</evidence>
<evidence type="ECO:0000256" key="4">
    <source>
        <dbReference type="ARBA" id="ARBA00013174"/>
    </source>
</evidence>
<dbReference type="InterPro" id="IPR048254">
    <property type="entry name" value="CDP_ALCOHOL_P_TRANSF_CS"/>
</dbReference>
<keyword evidence="9 16" id="KW-1133">Transmembrane helix</keyword>
<evidence type="ECO:0000256" key="7">
    <source>
        <dbReference type="ARBA" id="ARBA00022679"/>
    </source>
</evidence>
<dbReference type="Gene3D" id="1.20.120.1760">
    <property type="match status" value="1"/>
</dbReference>
<evidence type="ECO:0000256" key="6">
    <source>
        <dbReference type="ARBA" id="ARBA00022516"/>
    </source>
</evidence>
<evidence type="ECO:0000256" key="8">
    <source>
        <dbReference type="ARBA" id="ARBA00022692"/>
    </source>
</evidence>
<feature type="transmembrane region" description="Helical" evidence="16">
    <location>
        <begin position="71"/>
        <end position="89"/>
    </location>
</feature>
<organism evidence="17 18">
    <name type="scientific">Orenia metallireducens</name>
    <dbReference type="NCBI Taxonomy" id="1413210"/>
    <lineage>
        <taxon>Bacteria</taxon>
        <taxon>Bacillati</taxon>
        <taxon>Bacillota</taxon>
        <taxon>Clostridia</taxon>
        <taxon>Halanaerobiales</taxon>
        <taxon>Halobacteroidaceae</taxon>
        <taxon>Orenia</taxon>
    </lineage>
</organism>
<evidence type="ECO:0000256" key="9">
    <source>
        <dbReference type="ARBA" id="ARBA00022989"/>
    </source>
</evidence>
<evidence type="ECO:0000313" key="17">
    <source>
        <dbReference type="EMBL" id="SNY27104.1"/>
    </source>
</evidence>
<dbReference type="InterPro" id="IPR043130">
    <property type="entry name" value="CDP-OH_PTrfase_TM_dom"/>
</dbReference>
<accession>A0A285GUZ2</accession>
<dbReference type="Pfam" id="PF01066">
    <property type="entry name" value="CDP-OH_P_transf"/>
    <property type="match status" value="1"/>
</dbReference>
<dbReference type="AlphaFoldDB" id="A0A285GUZ2"/>
<reference evidence="18" key="1">
    <citation type="submission" date="2017-09" db="EMBL/GenBank/DDBJ databases">
        <authorList>
            <person name="Varghese N."/>
            <person name="Submissions S."/>
        </authorList>
    </citation>
    <scope>NUCLEOTIDE SEQUENCE [LARGE SCALE GENOMIC DNA]</scope>
    <source>
        <strain evidence="18">MSL47</strain>
    </source>
</reference>
<feature type="transmembrane region" description="Helical" evidence="16">
    <location>
        <begin position="159"/>
        <end position="182"/>
    </location>
</feature>
<evidence type="ECO:0000313" key="18">
    <source>
        <dbReference type="Proteomes" id="UP000219573"/>
    </source>
</evidence>
<evidence type="ECO:0000256" key="16">
    <source>
        <dbReference type="SAM" id="Phobius"/>
    </source>
</evidence>
<proteinExistence type="inferred from homology"/>
<dbReference type="PANTHER" id="PTHR14269:SF61">
    <property type="entry name" value="CDP-DIACYLGLYCEROL--SERINE O-PHOSPHATIDYLTRANSFERASE"/>
    <property type="match status" value="1"/>
</dbReference>
<evidence type="ECO:0000256" key="10">
    <source>
        <dbReference type="ARBA" id="ARBA00023098"/>
    </source>
</evidence>
<dbReference type="InterPro" id="IPR004533">
    <property type="entry name" value="CDP-diaglyc--ser_O-PTrfase"/>
</dbReference>
<evidence type="ECO:0000256" key="5">
    <source>
        <dbReference type="ARBA" id="ARBA00017171"/>
    </source>
</evidence>
<feature type="transmembrane region" description="Helical" evidence="16">
    <location>
        <begin position="9"/>
        <end position="28"/>
    </location>
</feature>
<dbReference type="STRING" id="1413210.U472_02880"/>
<keyword evidence="8 16" id="KW-0812">Transmembrane</keyword>
<keyword evidence="18" id="KW-1185">Reference proteome</keyword>
<keyword evidence="12" id="KW-0594">Phospholipid biosynthesis</keyword>
<evidence type="ECO:0000256" key="15">
    <source>
        <dbReference type="RuleBase" id="RU003750"/>
    </source>
</evidence>
<evidence type="ECO:0000256" key="3">
    <source>
        <dbReference type="ARBA" id="ARBA00010441"/>
    </source>
</evidence>
<comment type="similarity">
    <text evidence="3 15">Belongs to the CDP-alcohol phosphatidyltransferase class-I family.</text>
</comment>